<dbReference type="GO" id="GO:0005576">
    <property type="term" value="C:extracellular region"/>
    <property type="evidence" value="ECO:0007669"/>
    <property type="project" value="TreeGrafter"/>
</dbReference>
<dbReference type="PROSITE" id="PS50195">
    <property type="entry name" value="PX"/>
    <property type="match status" value="1"/>
</dbReference>
<evidence type="ECO:0000256" key="3">
    <source>
        <dbReference type="ARBA" id="ARBA00023024"/>
    </source>
</evidence>
<dbReference type="InterPro" id="IPR001223">
    <property type="entry name" value="Glyco_hydro18_cat"/>
</dbReference>
<dbReference type="Gene3D" id="3.30.1520.10">
    <property type="entry name" value="Phox-like domain"/>
    <property type="match status" value="1"/>
</dbReference>
<dbReference type="PROSITE" id="PS51910">
    <property type="entry name" value="GH18_2"/>
    <property type="match status" value="1"/>
</dbReference>
<accession>A0AAD7A6F4</accession>
<evidence type="ECO:0000256" key="7">
    <source>
        <dbReference type="RuleBase" id="RU000489"/>
    </source>
</evidence>
<keyword evidence="12" id="KW-1185">Reference proteome</keyword>
<dbReference type="SMART" id="SM00312">
    <property type="entry name" value="PX"/>
    <property type="match status" value="1"/>
</dbReference>
<dbReference type="CDD" id="cd06093">
    <property type="entry name" value="PX_domain"/>
    <property type="match status" value="1"/>
</dbReference>
<dbReference type="InterPro" id="IPR001683">
    <property type="entry name" value="PX_dom"/>
</dbReference>
<dbReference type="InterPro" id="IPR036871">
    <property type="entry name" value="PX_dom_sf"/>
</dbReference>
<evidence type="ECO:0000256" key="1">
    <source>
        <dbReference type="ARBA" id="ARBA00000822"/>
    </source>
</evidence>
<evidence type="ECO:0000256" key="4">
    <source>
        <dbReference type="ARBA" id="ARBA00023277"/>
    </source>
</evidence>
<dbReference type="SMART" id="SM00636">
    <property type="entry name" value="Glyco_18"/>
    <property type="match status" value="1"/>
</dbReference>
<evidence type="ECO:0000259" key="10">
    <source>
        <dbReference type="PROSITE" id="PS51910"/>
    </source>
</evidence>
<dbReference type="InterPro" id="IPR029070">
    <property type="entry name" value="Chitinase_insertion_sf"/>
</dbReference>
<feature type="domain" description="PX" evidence="9">
    <location>
        <begin position="1"/>
        <end position="114"/>
    </location>
</feature>
<evidence type="ECO:0000256" key="2">
    <source>
        <dbReference type="ARBA" id="ARBA00022801"/>
    </source>
</evidence>
<dbReference type="Gene3D" id="3.10.50.10">
    <property type="match status" value="1"/>
</dbReference>
<proteinExistence type="inferred from homology"/>
<dbReference type="PANTHER" id="PTHR11177:SF317">
    <property type="entry name" value="CHITINASE 12-RELATED"/>
    <property type="match status" value="1"/>
</dbReference>
<evidence type="ECO:0000259" key="9">
    <source>
        <dbReference type="PROSITE" id="PS50195"/>
    </source>
</evidence>
<keyword evidence="3" id="KW-0146">Chitin degradation</keyword>
<protein>
    <submittedName>
        <fullName evidence="11">Glycoside hydrolase family 18 protein</fullName>
    </submittedName>
</protein>
<reference evidence="11" key="1">
    <citation type="submission" date="2023-03" db="EMBL/GenBank/DDBJ databases">
        <title>Massive genome expansion in bonnet fungi (Mycena s.s.) driven by repeated elements and novel gene families across ecological guilds.</title>
        <authorList>
            <consortium name="Lawrence Berkeley National Laboratory"/>
            <person name="Harder C.B."/>
            <person name="Miyauchi S."/>
            <person name="Viragh M."/>
            <person name="Kuo A."/>
            <person name="Thoen E."/>
            <person name="Andreopoulos B."/>
            <person name="Lu D."/>
            <person name="Skrede I."/>
            <person name="Drula E."/>
            <person name="Henrissat B."/>
            <person name="Morin E."/>
            <person name="Kohler A."/>
            <person name="Barry K."/>
            <person name="LaButti K."/>
            <person name="Morin E."/>
            <person name="Salamov A."/>
            <person name="Lipzen A."/>
            <person name="Mereny Z."/>
            <person name="Hegedus B."/>
            <person name="Baldrian P."/>
            <person name="Stursova M."/>
            <person name="Weitz H."/>
            <person name="Taylor A."/>
            <person name="Grigoriev I.V."/>
            <person name="Nagy L.G."/>
            <person name="Martin F."/>
            <person name="Kauserud H."/>
        </authorList>
    </citation>
    <scope>NUCLEOTIDE SEQUENCE</scope>
    <source>
        <strain evidence="11">CBHHK002</strain>
    </source>
</reference>
<dbReference type="PANTHER" id="PTHR11177">
    <property type="entry name" value="CHITINASE"/>
    <property type="match status" value="1"/>
</dbReference>
<dbReference type="Proteomes" id="UP001218218">
    <property type="component" value="Unassembled WGS sequence"/>
</dbReference>
<dbReference type="GO" id="GO:0035091">
    <property type="term" value="F:phosphatidylinositol binding"/>
    <property type="evidence" value="ECO:0007669"/>
    <property type="project" value="InterPro"/>
</dbReference>
<dbReference type="SUPFAM" id="SSF51445">
    <property type="entry name" value="(Trans)glycosidases"/>
    <property type="match status" value="1"/>
</dbReference>
<dbReference type="PROSITE" id="PS01095">
    <property type="entry name" value="GH18_1"/>
    <property type="match status" value="1"/>
</dbReference>
<dbReference type="GO" id="GO:0008843">
    <property type="term" value="F:endochitinase activity"/>
    <property type="evidence" value="ECO:0007669"/>
    <property type="project" value="UniProtKB-EC"/>
</dbReference>
<organism evidence="11 12">
    <name type="scientific">Mycena albidolilacea</name>
    <dbReference type="NCBI Taxonomy" id="1033008"/>
    <lineage>
        <taxon>Eukaryota</taxon>
        <taxon>Fungi</taxon>
        <taxon>Dikarya</taxon>
        <taxon>Basidiomycota</taxon>
        <taxon>Agaricomycotina</taxon>
        <taxon>Agaricomycetes</taxon>
        <taxon>Agaricomycetidae</taxon>
        <taxon>Agaricales</taxon>
        <taxon>Marasmiineae</taxon>
        <taxon>Mycenaceae</taxon>
        <taxon>Mycena</taxon>
    </lineage>
</organism>
<sequence length="554" mass="59795">MLPEIKSVGHTTASKPRPHIIYKFEIERDGIVDTVYKRYSEFVVLHATLGISDFELPPKRLLVTTFIPLAWVDDALIAERTIGLELYLTKLLEVPHYRESGTVKEFLSLSTPTSLPEFELEDAVPSTFSRKTAETLSTAAATFVSAAYYPSWSDSFPPEKLDYSKFDILFFAFAIPSTSSTLTWDSVTQDLLKRLVANAKKSGKGTKIVLSIGGWTGSGPFHQITGSASSRSKFVSTLSATVSKFGLDGIDIDWEYPNAAGAGNPYGSADSANLLSFLKDLRKALGSSKIISAAVTDLPWLGSNGRPLTDVSEYASQLTYVNLMNYDINGPWSSSPGPNAPYGNLCGNSSQPALSAQSALKQWTAAKFPASKLLLGLPLYGYVYNSSKTTLANFMLPGSDAELDAEITDISEPAPADQTNSTIRGANKKPVDHSELGLAALQSPVSIETTANLSKWWGQQISFKSLVASGALVKNSDGKYYAGPGFTRAWDACSKTPFLYNTAQKTVVSYDDTSSLDAKTGFAKSNGMAGCFTWSLDQDDGVTLHNAIRKALGK</sequence>
<evidence type="ECO:0000256" key="5">
    <source>
        <dbReference type="ARBA" id="ARBA00023295"/>
    </source>
</evidence>
<dbReference type="Pfam" id="PF00787">
    <property type="entry name" value="PX"/>
    <property type="match status" value="1"/>
</dbReference>
<dbReference type="InterPro" id="IPR050314">
    <property type="entry name" value="Glycosyl_Hydrlase_18"/>
</dbReference>
<gene>
    <name evidence="11" type="ORF">DFH08DRAFT_694929</name>
</gene>
<keyword evidence="5 7" id="KW-0326">Glycosidase</keyword>
<evidence type="ECO:0000256" key="6">
    <source>
        <dbReference type="ARBA" id="ARBA00023326"/>
    </source>
</evidence>
<evidence type="ECO:0000256" key="8">
    <source>
        <dbReference type="RuleBase" id="RU004453"/>
    </source>
</evidence>
<keyword evidence="4" id="KW-0119">Carbohydrate metabolism</keyword>
<keyword evidence="6" id="KW-0624">Polysaccharide degradation</keyword>
<comment type="catalytic activity">
    <reaction evidence="1">
        <text>Random endo-hydrolysis of N-acetyl-beta-D-glucosaminide (1-&gt;4)-beta-linkages in chitin and chitodextrins.</text>
        <dbReference type="EC" id="3.2.1.14"/>
    </reaction>
</comment>
<dbReference type="InterPro" id="IPR001579">
    <property type="entry name" value="Glyco_hydro_18_chit_AS"/>
</dbReference>
<dbReference type="Pfam" id="PF00704">
    <property type="entry name" value="Glyco_hydro_18"/>
    <property type="match status" value="1"/>
</dbReference>
<comment type="caution">
    <text evidence="11">The sequence shown here is derived from an EMBL/GenBank/DDBJ whole genome shotgun (WGS) entry which is preliminary data.</text>
</comment>
<dbReference type="InterPro" id="IPR011583">
    <property type="entry name" value="Chitinase_II/V-like_cat"/>
</dbReference>
<keyword evidence="2 7" id="KW-0378">Hydrolase</keyword>
<dbReference type="EMBL" id="JARIHO010000014">
    <property type="protein sequence ID" value="KAJ7350555.1"/>
    <property type="molecule type" value="Genomic_DNA"/>
</dbReference>
<dbReference type="AlphaFoldDB" id="A0AAD7A6F4"/>
<dbReference type="GO" id="GO:0000272">
    <property type="term" value="P:polysaccharide catabolic process"/>
    <property type="evidence" value="ECO:0007669"/>
    <property type="project" value="UniProtKB-KW"/>
</dbReference>
<evidence type="ECO:0000313" key="12">
    <source>
        <dbReference type="Proteomes" id="UP001218218"/>
    </source>
</evidence>
<feature type="domain" description="GH18" evidence="10">
    <location>
        <begin position="143"/>
        <end position="554"/>
    </location>
</feature>
<dbReference type="SUPFAM" id="SSF64268">
    <property type="entry name" value="PX domain"/>
    <property type="match status" value="1"/>
</dbReference>
<comment type="similarity">
    <text evidence="8">Belongs to the glycosyl hydrolase 18 family.</text>
</comment>
<evidence type="ECO:0000313" key="11">
    <source>
        <dbReference type="EMBL" id="KAJ7350555.1"/>
    </source>
</evidence>
<name>A0AAD7A6F4_9AGAR</name>
<dbReference type="InterPro" id="IPR017853">
    <property type="entry name" value="GH"/>
</dbReference>
<dbReference type="GO" id="GO:0008061">
    <property type="term" value="F:chitin binding"/>
    <property type="evidence" value="ECO:0007669"/>
    <property type="project" value="InterPro"/>
</dbReference>
<dbReference type="Gene3D" id="3.20.20.80">
    <property type="entry name" value="Glycosidases"/>
    <property type="match status" value="1"/>
</dbReference>
<dbReference type="GO" id="GO:0006032">
    <property type="term" value="P:chitin catabolic process"/>
    <property type="evidence" value="ECO:0007669"/>
    <property type="project" value="UniProtKB-KW"/>
</dbReference>